<feature type="domain" description="CCHC-type" evidence="2">
    <location>
        <begin position="8"/>
        <end position="23"/>
    </location>
</feature>
<gene>
    <name evidence="3" type="ORF">Tco_0600068</name>
</gene>
<reference evidence="3" key="1">
    <citation type="journal article" date="2022" name="Int. J. Mol. Sci.">
        <title>Draft Genome of Tanacetum Coccineum: Genomic Comparison of Closely Related Tanacetum-Family Plants.</title>
        <authorList>
            <person name="Yamashiro T."/>
            <person name="Shiraishi A."/>
            <person name="Nakayama K."/>
            <person name="Satake H."/>
        </authorList>
    </citation>
    <scope>NUCLEOTIDE SEQUENCE</scope>
</reference>
<keyword evidence="1" id="KW-0862">Zinc</keyword>
<dbReference type="EMBL" id="BQNB010008480">
    <property type="protein sequence ID" value="GJS49947.1"/>
    <property type="molecule type" value="Genomic_DNA"/>
</dbReference>
<dbReference type="InterPro" id="IPR036397">
    <property type="entry name" value="RNaseH_sf"/>
</dbReference>
<sequence length="455" mass="52048">MGNSKECCFECGAPGHFRRDCPKLKNKDGGNGNAQGWVYAVGNAESGEKEMHRKSDDANVVRKMGYLVKIDTIVEVGTFKILRPSVHIDLMPVVDSIRQGRPGLFITGFPPGKRKTCRKGNKLEDVPIVENFQSVSRTSRSEMDISSFKLRDQDIPKTAFSKSVWPLRVLKFCPFGLKTPSVGRKKERTLPVVKARSCVVPQFCFTEGSEDFVDYTVICVTQGFGKANVVADALSRKERIEPLRVRALVMTIGLDLPKRILEAQIEAQKPENIVHAGRMLDNWMWQDTEYLPNYLWFVRMEDFNLNFWRSFSKALGKDISMSMTYIQIKVGQCERTIQTLEDLLLWLRYRFWQGWVKHLPLAPEIHYNIQLSRRHKGAPNEALYGRNNAVNNVLDQARMQAARIDNEDYAESERKPMEFSKLVKSYAHVSPWERQSHALEGIIVDDMPPVCGKSR</sequence>
<keyword evidence="1" id="KW-0863">Zinc-finger</keyword>
<keyword evidence="3" id="KW-0548">Nucleotidyltransferase</keyword>
<dbReference type="Gene3D" id="3.30.420.10">
    <property type="entry name" value="Ribonuclease H-like superfamily/Ribonuclease H"/>
    <property type="match status" value="1"/>
</dbReference>
<dbReference type="InterPro" id="IPR036875">
    <property type="entry name" value="Znf_CCHC_sf"/>
</dbReference>
<dbReference type="GO" id="GO:0003964">
    <property type="term" value="F:RNA-directed DNA polymerase activity"/>
    <property type="evidence" value="ECO:0007669"/>
    <property type="project" value="UniProtKB-KW"/>
</dbReference>
<dbReference type="SUPFAM" id="SSF57756">
    <property type="entry name" value="Retrovirus zinc finger-like domains"/>
    <property type="match status" value="1"/>
</dbReference>
<reference evidence="3" key="2">
    <citation type="submission" date="2022-01" db="EMBL/GenBank/DDBJ databases">
        <authorList>
            <person name="Yamashiro T."/>
            <person name="Shiraishi A."/>
            <person name="Satake H."/>
            <person name="Nakayama K."/>
        </authorList>
    </citation>
    <scope>NUCLEOTIDE SEQUENCE</scope>
</reference>
<name>A0ABQ4WAS4_9ASTR</name>
<evidence type="ECO:0000313" key="4">
    <source>
        <dbReference type="Proteomes" id="UP001151760"/>
    </source>
</evidence>
<keyword evidence="1" id="KW-0479">Metal-binding</keyword>
<protein>
    <submittedName>
        <fullName evidence="3">Reverse transcriptase domain-containing protein</fullName>
    </submittedName>
</protein>
<proteinExistence type="predicted"/>
<dbReference type="Pfam" id="PF00098">
    <property type="entry name" value="zf-CCHC"/>
    <property type="match status" value="1"/>
</dbReference>
<comment type="caution">
    <text evidence="3">The sequence shown here is derived from an EMBL/GenBank/DDBJ whole genome shotgun (WGS) entry which is preliminary data.</text>
</comment>
<keyword evidence="3" id="KW-0695">RNA-directed DNA polymerase</keyword>
<evidence type="ECO:0000313" key="3">
    <source>
        <dbReference type="EMBL" id="GJS49947.1"/>
    </source>
</evidence>
<dbReference type="InterPro" id="IPR001878">
    <property type="entry name" value="Znf_CCHC"/>
</dbReference>
<dbReference type="PROSITE" id="PS50158">
    <property type="entry name" value="ZF_CCHC"/>
    <property type="match status" value="1"/>
</dbReference>
<dbReference type="Gene3D" id="4.10.60.10">
    <property type="entry name" value="Zinc finger, CCHC-type"/>
    <property type="match status" value="1"/>
</dbReference>
<accession>A0ABQ4WAS4</accession>
<keyword evidence="3" id="KW-0808">Transferase</keyword>
<evidence type="ECO:0000259" key="2">
    <source>
        <dbReference type="PROSITE" id="PS50158"/>
    </source>
</evidence>
<dbReference type="SMART" id="SM00343">
    <property type="entry name" value="ZnF_C2HC"/>
    <property type="match status" value="1"/>
</dbReference>
<keyword evidence="4" id="KW-1185">Reference proteome</keyword>
<evidence type="ECO:0000256" key="1">
    <source>
        <dbReference type="PROSITE-ProRule" id="PRU00047"/>
    </source>
</evidence>
<organism evidence="3 4">
    <name type="scientific">Tanacetum coccineum</name>
    <dbReference type="NCBI Taxonomy" id="301880"/>
    <lineage>
        <taxon>Eukaryota</taxon>
        <taxon>Viridiplantae</taxon>
        <taxon>Streptophyta</taxon>
        <taxon>Embryophyta</taxon>
        <taxon>Tracheophyta</taxon>
        <taxon>Spermatophyta</taxon>
        <taxon>Magnoliopsida</taxon>
        <taxon>eudicotyledons</taxon>
        <taxon>Gunneridae</taxon>
        <taxon>Pentapetalae</taxon>
        <taxon>asterids</taxon>
        <taxon>campanulids</taxon>
        <taxon>Asterales</taxon>
        <taxon>Asteraceae</taxon>
        <taxon>Asteroideae</taxon>
        <taxon>Anthemideae</taxon>
        <taxon>Anthemidinae</taxon>
        <taxon>Tanacetum</taxon>
    </lineage>
</organism>
<dbReference type="Proteomes" id="UP001151760">
    <property type="component" value="Unassembled WGS sequence"/>
</dbReference>